<dbReference type="RefSeq" id="WP_133150888.1">
    <property type="nucleotide sequence ID" value="NZ_FZMO01000546.1"/>
</dbReference>
<dbReference type="EMBL" id="FZMO01000546">
    <property type="protein sequence ID" value="SNQ51693.1"/>
    <property type="molecule type" value="Genomic_DNA"/>
</dbReference>
<evidence type="ECO:0000313" key="2">
    <source>
        <dbReference type="EMBL" id="SNQ51693.1"/>
    </source>
</evidence>
<keyword evidence="1" id="KW-1133">Transmembrane helix</keyword>
<dbReference type="AlphaFoldDB" id="A0A2I2L188"/>
<proteinExistence type="predicted"/>
<reference evidence="2 3" key="1">
    <citation type="submission" date="2017-06" db="EMBL/GenBank/DDBJ databases">
        <authorList>
            <person name="Kim H.J."/>
            <person name="Triplett B.A."/>
        </authorList>
    </citation>
    <scope>NUCLEOTIDE SEQUENCE [LARGE SCALE GENOMIC DNA]</scope>
    <source>
        <strain evidence="2">FRACA_ARgP5</strain>
    </source>
</reference>
<organism evidence="2 3">
    <name type="scientific">Frankia canadensis</name>
    <dbReference type="NCBI Taxonomy" id="1836972"/>
    <lineage>
        <taxon>Bacteria</taxon>
        <taxon>Bacillati</taxon>
        <taxon>Actinomycetota</taxon>
        <taxon>Actinomycetes</taxon>
        <taxon>Frankiales</taxon>
        <taxon>Frankiaceae</taxon>
        <taxon>Frankia</taxon>
    </lineage>
</organism>
<keyword evidence="3" id="KW-1185">Reference proteome</keyword>
<dbReference type="Proteomes" id="UP000234331">
    <property type="component" value="Unassembled WGS sequence"/>
</dbReference>
<feature type="transmembrane region" description="Helical" evidence="1">
    <location>
        <begin position="20"/>
        <end position="45"/>
    </location>
</feature>
<sequence>MPTTRIRAARRRADAGSSPVELVLVLGGVLVLLVVTLALGVRWLAVQAADASAQRALEILQSPDGTENDAAAVAGRLATSTRSIRSVTTSMQVGPEQVRVAVTVTSILGTSVTRSASGPRLRFVLQAHAPR</sequence>
<evidence type="ECO:0008006" key="4">
    <source>
        <dbReference type="Google" id="ProtNLM"/>
    </source>
</evidence>
<keyword evidence="1" id="KW-0472">Membrane</keyword>
<protein>
    <recommendedName>
        <fullName evidence="4">TadE-like protein</fullName>
    </recommendedName>
</protein>
<evidence type="ECO:0000256" key="1">
    <source>
        <dbReference type="SAM" id="Phobius"/>
    </source>
</evidence>
<accession>A0A2I2L188</accession>
<gene>
    <name evidence="2" type="ORF">FRACA_790013</name>
</gene>
<keyword evidence="1" id="KW-0812">Transmembrane</keyword>
<name>A0A2I2L188_9ACTN</name>
<evidence type="ECO:0000313" key="3">
    <source>
        <dbReference type="Proteomes" id="UP000234331"/>
    </source>
</evidence>